<reference evidence="1" key="1">
    <citation type="submission" date="2020-07" db="EMBL/GenBank/DDBJ databases">
        <authorList>
            <person name="Nazaruddin N."/>
        </authorList>
    </citation>
    <scope>NUCLEOTIDE SEQUENCE</scope>
</reference>
<dbReference type="PANTHER" id="PTHR33327">
    <property type="entry name" value="ENDONUCLEASE"/>
    <property type="match status" value="1"/>
</dbReference>
<keyword evidence="2" id="KW-1185">Reference proteome</keyword>
<name>A0A6V7H075_9HYME</name>
<comment type="caution">
    <text evidence="1">The sequence shown here is derived from an EMBL/GenBank/DDBJ whole genome shotgun (WGS) entry which is preliminary data.</text>
</comment>
<protein>
    <submittedName>
        <fullName evidence="1">Uncharacterized protein</fullName>
    </submittedName>
</protein>
<organism evidence="1 2">
    <name type="scientific">Heterotrigona itama</name>
    <dbReference type="NCBI Taxonomy" id="395501"/>
    <lineage>
        <taxon>Eukaryota</taxon>
        <taxon>Metazoa</taxon>
        <taxon>Ecdysozoa</taxon>
        <taxon>Arthropoda</taxon>
        <taxon>Hexapoda</taxon>
        <taxon>Insecta</taxon>
        <taxon>Pterygota</taxon>
        <taxon>Neoptera</taxon>
        <taxon>Endopterygota</taxon>
        <taxon>Hymenoptera</taxon>
        <taxon>Apocrita</taxon>
        <taxon>Aculeata</taxon>
        <taxon>Apoidea</taxon>
        <taxon>Anthophila</taxon>
        <taxon>Apidae</taxon>
        <taxon>Heterotrigona</taxon>
    </lineage>
</organism>
<proteinExistence type="predicted"/>
<dbReference type="PANTHER" id="PTHR33327:SF3">
    <property type="entry name" value="RNA-DIRECTED DNA POLYMERASE"/>
    <property type="match status" value="1"/>
</dbReference>
<dbReference type="Proteomes" id="UP000752696">
    <property type="component" value="Unassembled WGS sequence"/>
</dbReference>
<evidence type="ECO:0000313" key="1">
    <source>
        <dbReference type="EMBL" id="CAD1470464.1"/>
    </source>
</evidence>
<evidence type="ECO:0000313" key="2">
    <source>
        <dbReference type="Proteomes" id="UP000752696"/>
    </source>
</evidence>
<accession>A0A6V7H075</accession>
<dbReference type="AlphaFoldDB" id="A0A6V7H075"/>
<dbReference type="EMBL" id="CAJDYZ010003779">
    <property type="protein sequence ID" value="CAD1470464.1"/>
    <property type="molecule type" value="Genomic_DNA"/>
</dbReference>
<dbReference type="OrthoDB" id="7617128at2759"/>
<sequence>MVTSSLPNSAWQNECQEVACAPPVEGTTEIGSMTLQRLPPFRKENPKFWFVQVESAMAKLESDILSFVAHVVESPPVTDKYLTIKTRLLELFSQSEETKIPSSLHDILMASDSNDLARLASLADKITEFKSSQVSVASRGNVTGETKNVQENNMAVICRELLKQMEINE</sequence>
<gene>
    <name evidence="1" type="ORF">MHI_LOCUS187248</name>
</gene>